<evidence type="ECO:0000313" key="4">
    <source>
        <dbReference type="Proteomes" id="UP000485058"/>
    </source>
</evidence>
<gene>
    <name evidence="3" type="ORF">HaLaN_23584</name>
</gene>
<accession>A0A699ZS23</accession>
<name>A0A699ZS23_HAELA</name>
<comment type="caution">
    <text evidence="3">The sequence shown here is derived from an EMBL/GenBank/DDBJ whole genome shotgun (WGS) entry which is preliminary data.</text>
</comment>
<evidence type="ECO:0000256" key="1">
    <source>
        <dbReference type="SAM" id="Coils"/>
    </source>
</evidence>
<evidence type="ECO:0000256" key="2">
    <source>
        <dbReference type="SAM" id="MobiDB-lite"/>
    </source>
</evidence>
<keyword evidence="1" id="KW-0175">Coiled coil</keyword>
<dbReference type="Proteomes" id="UP000485058">
    <property type="component" value="Unassembled WGS sequence"/>
</dbReference>
<evidence type="ECO:0000313" key="3">
    <source>
        <dbReference type="EMBL" id="GFH25597.1"/>
    </source>
</evidence>
<feature type="coiled-coil region" evidence="1">
    <location>
        <begin position="4"/>
        <end position="31"/>
    </location>
</feature>
<feature type="region of interest" description="Disordered" evidence="2">
    <location>
        <begin position="165"/>
        <end position="225"/>
    </location>
</feature>
<proteinExistence type="predicted"/>
<organism evidence="3 4">
    <name type="scientific">Haematococcus lacustris</name>
    <name type="common">Green alga</name>
    <name type="synonym">Haematococcus pluvialis</name>
    <dbReference type="NCBI Taxonomy" id="44745"/>
    <lineage>
        <taxon>Eukaryota</taxon>
        <taxon>Viridiplantae</taxon>
        <taxon>Chlorophyta</taxon>
        <taxon>core chlorophytes</taxon>
        <taxon>Chlorophyceae</taxon>
        <taxon>CS clade</taxon>
        <taxon>Chlamydomonadales</taxon>
        <taxon>Haematococcaceae</taxon>
        <taxon>Haematococcus</taxon>
    </lineage>
</organism>
<sequence>MGQLASAEQKLAKLQSKYDATKRQLLQLQAAALGGSAVPPGGSEAACSNPGSPLQPSLQPSVVETSRLRLAALLQLVAATEAKLCKPSPLLGSVLLEENALLLGLDALTRKLERRVRNVLLAALEAQQGQRQLLRQLVGTQARQGGSLSQPASVLAVSSFPSSGLTSQQMTPTAAPAPGVPASPAAAEDVFEPPVLHTPQGGASPASQSLSGMAGGWELGGQGLR</sequence>
<feature type="compositionally biased region" description="Low complexity" evidence="2">
    <location>
        <begin position="172"/>
        <end position="187"/>
    </location>
</feature>
<dbReference type="AlphaFoldDB" id="A0A699ZS23"/>
<dbReference type="EMBL" id="BLLF01002859">
    <property type="protein sequence ID" value="GFH25597.1"/>
    <property type="molecule type" value="Genomic_DNA"/>
</dbReference>
<reference evidence="3 4" key="1">
    <citation type="submission" date="2020-02" db="EMBL/GenBank/DDBJ databases">
        <title>Draft genome sequence of Haematococcus lacustris strain NIES-144.</title>
        <authorList>
            <person name="Morimoto D."/>
            <person name="Nakagawa S."/>
            <person name="Yoshida T."/>
            <person name="Sawayama S."/>
        </authorList>
    </citation>
    <scope>NUCLEOTIDE SEQUENCE [LARGE SCALE GENOMIC DNA]</scope>
    <source>
        <strain evidence="3 4">NIES-144</strain>
    </source>
</reference>
<feature type="compositionally biased region" description="Gly residues" evidence="2">
    <location>
        <begin position="213"/>
        <end position="225"/>
    </location>
</feature>
<keyword evidence="4" id="KW-1185">Reference proteome</keyword>
<protein>
    <submittedName>
        <fullName evidence="3">Uncharacterized protein</fullName>
    </submittedName>
</protein>